<keyword evidence="4" id="KW-0378">Hydrolase</keyword>
<dbReference type="InterPro" id="IPR000859">
    <property type="entry name" value="CUB_dom"/>
</dbReference>
<dbReference type="SUPFAM" id="SSF49854">
    <property type="entry name" value="Spermadhesin, CUB domain"/>
    <property type="match status" value="1"/>
</dbReference>
<dbReference type="Proteomes" id="UP000886611">
    <property type="component" value="Unassembled WGS sequence"/>
</dbReference>
<dbReference type="GO" id="GO:0006508">
    <property type="term" value="P:proteolysis"/>
    <property type="evidence" value="ECO:0007669"/>
    <property type="project" value="UniProtKB-KW"/>
</dbReference>
<feature type="non-terminal residue" evidence="4">
    <location>
        <position position="97"/>
    </location>
</feature>
<comment type="caution">
    <text evidence="4">The sequence shown here is derived from an EMBL/GenBank/DDBJ whole genome shotgun (WGS) entry which is preliminary data.</text>
</comment>
<dbReference type="GO" id="GO:0004252">
    <property type="term" value="F:serine-type endopeptidase activity"/>
    <property type="evidence" value="ECO:0007669"/>
    <property type="project" value="TreeGrafter"/>
</dbReference>
<dbReference type="GO" id="GO:0005615">
    <property type="term" value="C:extracellular space"/>
    <property type="evidence" value="ECO:0007669"/>
    <property type="project" value="TreeGrafter"/>
</dbReference>
<dbReference type="CDD" id="cd00041">
    <property type="entry name" value="CUB"/>
    <property type="match status" value="1"/>
</dbReference>
<feature type="non-terminal residue" evidence="4">
    <location>
        <position position="1"/>
    </location>
</feature>
<dbReference type="InterPro" id="IPR035914">
    <property type="entry name" value="Sperma_CUB_dom_sf"/>
</dbReference>
<proteinExistence type="predicted"/>
<gene>
    <name evidence="4" type="primary">Masp1_1</name>
    <name evidence="4" type="ORF">GTO96_0001191</name>
</gene>
<keyword evidence="1" id="KW-1015">Disulfide bond</keyword>
<dbReference type="PANTHER" id="PTHR24255">
    <property type="entry name" value="COMPLEMENT COMPONENT 1, S SUBCOMPONENT-RELATED"/>
    <property type="match status" value="1"/>
</dbReference>
<name>A0A8X8BPT1_POLSE</name>
<organism evidence="4 5">
    <name type="scientific">Polypterus senegalus</name>
    <name type="common">Senegal bichir</name>
    <dbReference type="NCBI Taxonomy" id="55291"/>
    <lineage>
        <taxon>Eukaryota</taxon>
        <taxon>Metazoa</taxon>
        <taxon>Chordata</taxon>
        <taxon>Craniata</taxon>
        <taxon>Vertebrata</taxon>
        <taxon>Euteleostomi</taxon>
        <taxon>Actinopterygii</taxon>
        <taxon>Polypteriformes</taxon>
        <taxon>Polypteridae</taxon>
        <taxon>Polypterus</taxon>
    </lineage>
</organism>
<evidence type="ECO:0000259" key="3">
    <source>
        <dbReference type="PROSITE" id="PS01180"/>
    </source>
</evidence>
<keyword evidence="5" id="KW-1185">Reference proteome</keyword>
<protein>
    <submittedName>
        <fullName evidence="4">MASP1 protease</fullName>
    </submittedName>
</protein>
<evidence type="ECO:0000313" key="5">
    <source>
        <dbReference type="Proteomes" id="UP000886611"/>
    </source>
</evidence>
<dbReference type="AlphaFoldDB" id="A0A8X8BPT1"/>
<dbReference type="SMART" id="SM00042">
    <property type="entry name" value="CUB"/>
    <property type="match status" value="1"/>
</dbReference>
<dbReference type="Pfam" id="PF00431">
    <property type="entry name" value="CUB"/>
    <property type="match status" value="1"/>
</dbReference>
<dbReference type="PANTHER" id="PTHR24255:SF13">
    <property type="entry name" value="MANNAN-BINDING LECTIN SERINE PROTEASE 1"/>
    <property type="match status" value="1"/>
</dbReference>
<dbReference type="EMBL" id="JAATIS010004040">
    <property type="protein sequence ID" value="KAG2463406.1"/>
    <property type="molecule type" value="Genomic_DNA"/>
</dbReference>
<accession>A0A8X8BPT1</accession>
<evidence type="ECO:0000256" key="1">
    <source>
        <dbReference type="ARBA" id="ARBA00023157"/>
    </source>
</evidence>
<dbReference type="PROSITE" id="PS01180">
    <property type="entry name" value="CUB"/>
    <property type="match status" value="1"/>
</dbReference>
<dbReference type="Gene3D" id="2.60.120.290">
    <property type="entry name" value="Spermadhesin, CUB domain"/>
    <property type="match status" value="1"/>
</dbReference>
<feature type="domain" description="CUB" evidence="3">
    <location>
        <begin position="1"/>
        <end position="55"/>
    </location>
</feature>
<keyword evidence="4" id="KW-0645">Protease</keyword>
<evidence type="ECO:0000256" key="2">
    <source>
        <dbReference type="PROSITE-ProRule" id="PRU00059"/>
    </source>
</evidence>
<comment type="caution">
    <text evidence="2">Lacks conserved residue(s) required for the propagation of feature annotation.</text>
</comment>
<reference evidence="4 5" key="1">
    <citation type="journal article" date="2021" name="Cell">
        <title>Tracing the genetic footprints of vertebrate landing in non-teleost ray-finned fishes.</title>
        <authorList>
            <person name="Bi X."/>
            <person name="Wang K."/>
            <person name="Yang L."/>
            <person name="Pan H."/>
            <person name="Jiang H."/>
            <person name="Wei Q."/>
            <person name="Fang M."/>
            <person name="Yu H."/>
            <person name="Zhu C."/>
            <person name="Cai Y."/>
            <person name="He Y."/>
            <person name="Gan X."/>
            <person name="Zeng H."/>
            <person name="Yu D."/>
            <person name="Zhu Y."/>
            <person name="Jiang H."/>
            <person name="Qiu Q."/>
            <person name="Yang H."/>
            <person name="Zhang Y.E."/>
            <person name="Wang W."/>
            <person name="Zhu M."/>
            <person name="He S."/>
            <person name="Zhang G."/>
        </authorList>
    </citation>
    <scope>NUCLEOTIDE SEQUENCE [LARGE SCALE GENOMIC DNA]</scope>
    <source>
        <strain evidence="4">Bchr_013</strain>
    </source>
</reference>
<evidence type="ECO:0000313" key="4">
    <source>
        <dbReference type="EMBL" id="KAG2463406.1"/>
    </source>
</evidence>
<sequence>MYGSIQSPNFPDSYPRDSDISWNISVPDGFKIKLYFMHFDLEPSYLCEYDYVKVKLLDMIKDGNILQKPPHAYEKTAPATAYQDVLQPRTQTPTAYF</sequence>